<dbReference type="Proteomes" id="UP000030854">
    <property type="component" value="Unassembled WGS sequence"/>
</dbReference>
<protein>
    <submittedName>
        <fullName evidence="4">Putative opa3-like protein</fullName>
    </submittedName>
</protein>
<dbReference type="InterPro" id="IPR010754">
    <property type="entry name" value="OPA3-like"/>
</dbReference>
<dbReference type="PANTHER" id="PTHR12499:SF0">
    <property type="entry name" value="OPTIC ATROPHY 3 PROTEIN"/>
    <property type="match status" value="1"/>
</dbReference>
<reference evidence="4 5" key="1">
    <citation type="journal article" date="2014" name="BMC Genomics">
        <title>Adaptive genomic structural variation in the grape powdery mildew pathogen, Erysiphe necator.</title>
        <authorList>
            <person name="Jones L."/>
            <person name="Riaz S."/>
            <person name="Morales-Cruz A."/>
            <person name="Amrine K.C."/>
            <person name="McGuire B."/>
            <person name="Gubler W.D."/>
            <person name="Walker M.A."/>
            <person name="Cantu D."/>
        </authorList>
    </citation>
    <scope>NUCLEOTIDE SEQUENCE [LARGE SCALE GENOMIC DNA]</scope>
    <source>
        <strain evidence="5">c</strain>
    </source>
</reference>
<evidence type="ECO:0000256" key="2">
    <source>
        <dbReference type="ARBA" id="ARBA00023054"/>
    </source>
</evidence>
<feature type="coiled-coil region" evidence="3">
    <location>
        <begin position="158"/>
        <end position="199"/>
    </location>
</feature>
<evidence type="ECO:0000313" key="5">
    <source>
        <dbReference type="Proteomes" id="UP000030854"/>
    </source>
</evidence>
<dbReference type="STRING" id="52586.A0A0B1P3I1"/>
<dbReference type="AlphaFoldDB" id="A0A0B1P3I1"/>
<proteinExistence type="inferred from homology"/>
<sequence>MSSLPLFKLASLFVRHISKYGGNWIKAQAQEHPKFREYAQRYGQKMHQINMRMAVTLLKNSTVDKRVKEKTEPSLNNKEQKHVEEVPSLKDTVKEKFHQKDVPSSVWKRKFRPLPEGKAVELFANVLGDSFVLLVAGTLISYEYMRSKARPDINSEKIADLYDKLEELSGRERDLENENNEVKIKLEALETTLIEVKNEKLKK</sequence>
<comment type="caution">
    <text evidence="4">The sequence shown here is derived from an EMBL/GenBank/DDBJ whole genome shotgun (WGS) entry which is preliminary data.</text>
</comment>
<evidence type="ECO:0000256" key="3">
    <source>
        <dbReference type="SAM" id="Coils"/>
    </source>
</evidence>
<organism evidence="4 5">
    <name type="scientific">Uncinula necator</name>
    <name type="common">Grape powdery mildew</name>
    <dbReference type="NCBI Taxonomy" id="52586"/>
    <lineage>
        <taxon>Eukaryota</taxon>
        <taxon>Fungi</taxon>
        <taxon>Dikarya</taxon>
        <taxon>Ascomycota</taxon>
        <taxon>Pezizomycotina</taxon>
        <taxon>Leotiomycetes</taxon>
        <taxon>Erysiphales</taxon>
        <taxon>Erysiphaceae</taxon>
        <taxon>Erysiphe</taxon>
    </lineage>
</organism>
<evidence type="ECO:0000313" key="4">
    <source>
        <dbReference type="EMBL" id="KHJ33242.1"/>
    </source>
</evidence>
<keyword evidence="5" id="KW-1185">Reference proteome</keyword>
<dbReference type="PANTHER" id="PTHR12499">
    <property type="entry name" value="OPTIC ATROPHY 3 PROTEIN OPA3"/>
    <property type="match status" value="1"/>
</dbReference>
<dbReference type="GO" id="GO:0019216">
    <property type="term" value="P:regulation of lipid metabolic process"/>
    <property type="evidence" value="ECO:0007669"/>
    <property type="project" value="TreeGrafter"/>
</dbReference>
<dbReference type="GO" id="GO:0005739">
    <property type="term" value="C:mitochondrion"/>
    <property type="evidence" value="ECO:0007669"/>
    <property type="project" value="TreeGrafter"/>
</dbReference>
<dbReference type="Pfam" id="PF07047">
    <property type="entry name" value="OPA3"/>
    <property type="match status" value="1"/>
</dbReference>
<dbReference type="EMBL" id="JNVN01001550">
    <property type="protein sequence ID" value="KHJ33242.1"/>
    <property type="molecule type" value="Genomic_DNA"/>
</dbReference>
<comment type="similarity">
    <text evidence="1">Belongs to the OPA3 family.</text>
</comment>
<dbReference type="OMA" id="IKAQAHD"/>
<accession>A0A0B1P3I1</accession>
<gene>
    <name evidence="4" type="ORF">EV44_g6473</name>
</gene>
<name>A0A0B1P3I1_UNCNE</name>
<keyword evidence="2 3" id="KW-0175">Coiled coil</keyword>
<evidence type="ECO:0000256" key="1">
    <source>
        <dbReference type="ARBA" id="ARBA00007584"/>
    </source>
</evidence>
<dbReference type="OrthoDB" id="2129069at2759"/>
<dbReference type="HOGENOM" id="CLU_074707_2_0_1"/>